<reference evidence="3 4" key="1">
    <citation type="submission" date="2020-05" db="EMBL/GenBank/DDBJ databases">
        <title>The draft genome sequence of Maribacter arenosus CAU 1321.</title>
        <authorList>
            <person name="Mu L."/>
        </authorList>
    </citation>
    <scope>NUCLEOTIDE SEQUENCE [LARGE SCALE GENOMIC DNA]</scope>
    <source>
        <strain evidence="3 4">CAU 1321</strain>
    </source>
</reference>
<gene>
    <name evidence="3" type="ORF">HPE63_02490</name>
</gene>
<comment type="caution">
    <text evidence="3">The sequence shown here is derived from an EMBL/GenBank/DDBJ whole genome shotgun (WGS) entry which is preliminary data.</text>
</comment>
<protein>
    <submittedName>
        <fullName evidence="3">Uncharacterized protein</fullName>
    </submittedName>
</protein>
<name>A0ABR7VAF0_9FLAO</name>
<accession>A0ABR7VAF0</accession>
<dbReference type="InterPro" id="IPR036280">
    <property type="entry name" value="Multihaem_cyt_sf"/>
</dbReference>
<keyword evidence="4" id="KW-1185">Reference proteome</keyword>
<evidence type="ECO:0000256" key="1">
    <source>
        <dbReference type="ARBA" id="ARBA00022729"/>
    </source>
</evidence>
<evidence type="ECO:0000313" key="4">
    <source>
        <dbReference type="Proteomes" id="UP000598350"/>
    </source>
</evidence>
<evidence type="ECO:0000256" key="2">
    <source>
        <dbReference type="SAM" id="Phobius"/>
    </source>
</evidence>
<keyword evidence="2" id="KW-1133">Transmembrane helix</keyword>
<dbReference type="PANTHER" id="PTHR35038:SF8">
    <property type="entry name" value="C-TYPE POLYHEME CYTOCHROME OMCC"/>
    <property type="match status" value="1"/>
</dbReference>
<dbReference type="InterPro" id="IPR051829">
    <property type="entry name" value="Multiheme_Cytochr_ET"/>
</dbReference>
<keyword evidence="2" id="KW-0472">Membrane</keyword>
<sequence length="632" mass="70855">MKRKSIGDIKKIGIALVVLALLLFVVAIKFFDYPFKGIQRTSDYIDITATEESCLQCHLNTKGFSEYHNPQFIGCVSCHLGDGKEFDKDKSHRGMVLIPGNLSNAGETCGKCHPSELSKIEMSLMTTNSGIVAVDKFIFGEAETPNDHFHIENIKYTASEKHLRDLCANCHLGAEKTEFGAINSLSRGGGCIACHLNYSNDAKTDLAEYLKSGKKSLPKIHPATDIFVNDQHCFGCHSRSSRISTNYEGWRETLLDKEEVKDKPDYRVLEDLRVYAKMEADVHHTNNMLCIDCHSSHEVMGDGKLYAHEEEAVKLQCSDCHYKGKPRTIPYDSLDNESLLVFLHRQYSHSDKPILVVQKDGHPLVNTYMEGDKAFLIGKKDGEIHEIKPQSEICSRDNAHKNVSCAACHSAWTNKCIGCHNVFDQDDPKGFDLLDKKDVTGQWVEHVAEFLTSYPALGVRESREGKQFEPAIPGMIMTLDKGSFENGRAGEDISFHRLYAPNSPHTTIKAVRNCISCHADPAALGFGSGELTYKITLDSGEWIFTPEYELNANDNLPEDAWVGFMNEQNQNKVNSTRTDFRPFTIDEQKRMLLVGACLQCHSETSGIMQRSLIDFQKVLNNLDSRCILPDTP</sequence>
<keyword evidence="1" id="KW-0732">Signal</keyword>
<organism evidence="3 4">
    <name type="scientific">Maribacter arenosus</name>
    <dbReference type="NCBI Taxonomy" id="1854708"/>
    <lineage>
        <taxon>Bacteria</taxon>
        <taxon>Pseudomonadati</taxon>
        <taxon>Bacteroidota</taxon>
        <taxon>Flavobacteriia</taxon>
        <taxon>Flavobacteriales</taxon>
        <taxon>Flavobacteriaceae</taxon>
        <taxon>Maribacter</taxon>
    </lineage>
</organism>
<evidence type="ECO:0000313" key="3">
    <source>
        <dbReference type="EMBL" id="MBD0849522.1"/>
    </source>
</evidence>
<keyword evidence="2" id="KW-0812">Transmembrane</keyword>
<dbReference type="RefSeq" id="WP_188312644.1">
    <property type="nucleotide sequence ID" value="NZ_JABTCG010000001.1"/>
</dbReference>
<dbReference type="PANTHER" id="PTHR35038">
    <property type="entry name" value="DISSIMILATORY SULFITE REDUCTASE SIRA"/>
    <property type="match status" value="1"/>
</dbReference>
<dbReference type="SUPFAM" id="SSF48695">
    <property type="entry name" value="Multiheme cytochromes"/>
    <property type="match status" value="1"/>
</dbReference>
<proteinExistence type="predicted"/>
<feature type="transmembrane region" description="Helical" evidence="2">
    <location>
        <begin position="12"/>
        <end position="31"/>
    </location>
</feature>
<dbReference type="EMBL" id="JABTCG010000001">
    <property type="protein sequence ID" value="MBD0849522.1"/>
    <property type="molecule type" value="Genomic_DNA"/>
</dbReference>
<dbReference type="Proteomes" id="UP000598350">
    <property type="component" value="Unassembled WGS sequence"/>
</dbReference>
<dbReference type="Gene3D" id="1.10.1130.10">
    <property type="entry name" value="Flavocytochrome C3, Chain A"/>
    <property type="match status" value="1"/>
</dbReference>